<dbReference type="EMBL" id="DS232681">
    <property type="protein sequence ID" value="EDS44706.1"/>
    <property type="molecule type" value="Genomic_DNA"/>
</dbReference>
<dbReference type="PRINTS" id="PR00385">
    <property type="entry name" value="P450"/>
</dbReference>
<dbReference type="GO" id="GO:0004497">
    <property type="term" value="F:monooxygenase activity"/>
    <property type="evidence" value="ECO:0007669"/>
    <property type="project" value="UniProtKB-KW"/>
</dbReference>
<dbReference type="InterPro" id="IPR002401">
    <property type="entry name" value="Cyt_P450_E_grp-I"/>
</dbReference>
<dbReference type="GO" id="GO:0005506">
    <property type="term" value="F:iron ion binding"/>
    <property type="evidence" value="ECO:0007669"/>
    <property type="project" value="InterPro"/>
</dbReference>
<evidence type="ECO:0000256" key="8">
    <source>
        <dbReference type="ARBA" id="ARBA00022848"/>
    </source>
</evidence>
<dbReference type="HOGENOM" id="CLU_001570_5_2_1"/>
<evidence type="ECO:0000256" key="5">
    <source>
        <dbReference type="ARBA" id="ARBA00022617"/>
    </source>
</evidence>
<dbReference type="KEGG" id="cqu:CpipJ_CPIJ016847"/>
<sequence length="495" mass="56955">MFQYWDIVGTLACLALNLYLFRKHAYWTSRSVPFRQPGFLYGNTKAMGRTEQVGKFFQSFYTDLKGLNPLVGMYHYLRPIALITDLGFVKRILEVDFECFQGRGSYCDEKVDSLSGRLYNLVGDRWNKIHNIIAPMFGGNNLKTMFSMLLTSGKHLRDQLGDKVEAGKEIEIKNWLKQYIPDLMAKSYLGVDIQLKTISRQEKFKGFLMNYMSKLARILRISEFKPEVSKHFLKLISAETESRSKNNIRKDDFLDMLIQQLDPNESKEGQLSFNELAAQAFGFYYAGLETCPALLTWTLYELSNAQVMQKKARQHVKTALAKFNGEICFDSISAMTYLDQIVNGKGFDMISDVRLTLSFAESLRKYPPIPVLIRETTKNYQIPNTTTTLEAGTPIYIPVYAIHHDPELYPTPEKFNPERFSMNAKREPYTWIPFGEGPRACLGKQLSIMQAKIVLAYLLINFRFSIGKKCSMPLQVDVTSFVLTPKNLWLKVERI</sequence>
<keyword evidence="9 14" id="KW-0560">Oxidoreductase</keyword>
<dbReference type="OMA" id="IRHEHEQ"/>
<dbReference type="Pfam" id="PF00067">
    <property type="entry name" value="p450"/>
    <property type="match status" value="2"/>
</dbReference>
<reference evidence="15" key="1">
    <citation type="submission" date="2007-03" db="EMBL/GenBank/DDBJ databases">
        <title>Annotation of Culex pipiens quinquefasciatus.</title>
        <authorList>
            <consortium name="The Broad Institute Genome Sequencing Platform"/>
            <person name="Atkinson P.W."/>
            <person name="Hemingway J."/>
            <person name="Christensen B.M."/>
            <person name="Higgs S."/>
            <person name="Kodira C."/>
            <person name="Hannick L."/>
            <person name="Megy K."/>
            <person name="O'Leary S."/>
            <person name="Pearson M."/>
            <person name="Haas B.J."/>
            <person name="Mauceli E."/>
            <person name="Wortman J.R."/>
            <person name="Lee N.H."/>
            <person name="Guigo R."/>
            <person name="Stanke M."/>
            <person name="Alvarado L."/>
            <person name="Amedeo P."/>
            <person name="Antoine C.H."/>
            <person name="Arensburger P."/>
            <person name="Bidwell S.L."/>
            <person name="Crawford M."/>
            <person name="Camaro F."/>
            <person name="Devon K."/>
            <person name="Engels R."/>
            <person name="Hammond M."/>
            <person name="Howarth C."/>
            <person name="Koehrsen M."/>
            <person name="Lawson D."/>
            <person name="Montgomery P."/>
            <person name="Nene V."/>
            <person name="Nusbaum C."/>
            <person name="Puiu D."/>
            <person name="Romero-Severson J."/>
            <person name="Severson D.W."/>
            <person name="Shumway M."/>
            <person name="Sisk P."/>
            <person name="Stolte C."/>
            <person name="Zeng Q."/>
            <person name="Eisenstadt E."/>
            <person name="Fraser-Liggett C."/>
            <person name="Strausberg R."/>
            <person name="Galagan J."/>
            <person name="Birren B."/>
            <person name="Collins F.H."/>
        </authorList>
    </citation>
    <scope>NUCLEOTIDE SEQUENCE [LARGE SCALE GENOMIC DNA]</scope>
    <source>
        <strain evidence="15">JHB</strain>
    </source>
</reference>
<dbReference type="InterPro" id="IPR050476">
    <property type="entry name" value="Insect_CytP450_Detox"/>
</dbReference>
<dbReference type="AlphaFoldDB" id="B0XCA0"/>
<keyword evidence="6 13" id="KW-0479">Metal-binding</keyword>
<keyword evidence="12" id="KW-0472">Membrane</keyword>
<evidence type="ECO:0000256" key="11">
    <source>
        <dbReference type="ARBA" id="ARBA00023033"/>
    </source>
</evidence>
<comment type="cofactor">
    <cofactor evidence="1 13">
        <name>heme</name>
        <dbReference type="ChEBI" id="CHEBI:30413"/>
    </cofactor>
</comment>
<keyword evidence="11 14" id="KW-0503">Monooxygenase</keyword>
<dbReference type="STRING" id="7176.B0XCA0"/>
<dbReference type="PANTHER" id="PTHR24292:SF103">
    <property type="entry name" value="CYTOCHROME P450 6BS1"/>
    <property type="match status" value="1"/>
</dbReference>
<keyword evidence="10 13" id="KW-0408">Iron</keyword>
<name>B0XCA0_CULQU</name>
<dbReference type="SUPFAM" id="SSF48264">
    <property type="entry name" value="Cytochrome P450"/>
    <property type="match status" value="1"/>
</dbReference>
<evidence type="ECO:0000256" key="3">
    <source>
        <dbReference type="ARBA" id="ARBA00004406"/>
    </source>
</evidence>
<dbReference type="OrthoDB" id="2789670at2759"/>
<keyword evidence="5 13" id="KW-0349">Heme</keyword>
<dbReference type="GO" id="GO:0005789">
    <property type="term" value="C:endoplasmic reticulum membrane"/>
    <property type="evidence" value="ECO:0007669"/>
    <property type="project" value="UniProtKB-SubCell"/>
</dbReference>
<evidence type="ECO:0000256" key="4">
    <source>
        <dbReference type="ARBA" id="ARBA00010617"/>
    </source>
</evidence>
<evidence type="ECO:0000256" key="14">
    <source>
        <dbReference type="RuleBase" id="RU000461"/>
    </source>
</evidence>
<dbReference type="GO" id="GO:0016705">
    <property type="term" value="F:oxidoreductase activity, acting on paired donors, with incorporation or reduction of molecular oxygen"/>
    <property type="evidence" value="ECO:0007669"/>
    <property type="project" value="InterPro"/>
</dbReference>
<dbReference type="Gene3D" id="1.10.630.10">
    <property type="entry name" value="Cytochrome P450"/>
    <property type="match status" value="1"/>
</dbReference>
<evidence type="ECO:0000256" key="6">
    <source>
        <dbReference type="ARBA" id="ARBA00022723"/>
    </source>
</evidence>
<dbReference type="eggNOG" id="KOG0158">
    <property type="taxonomic scope" value="Eukaryota"/>
</dbReference>
<comment type="similarity">
    <text evidence="4 14">Belongs to the cytochrome P450 family.</text>
</comment>
<evidence type="ECO:0000256" key="13">
    <source>
        <dbReference type="PIRSR" id="PIRSR602401-1"/>
    </source>
</evidence>
<dbReference type="VEuPathDB" id="VectorBase:CQUJHB000426"/>
<accession>B0XCA0</accession>
<evidence type="ECO:0000256" key="7">
    <source>
        <dbReference type="ARBA" id="ARBA00022824"/>
    </source>
</evidence>
<dbReference type="PANTHER" id="PTHR24292">
    <property type="entry name" value="CYTOCHROME P450"/>
    <property type="match status" value="1"/>
</dbReference>
<evidence type="ECO:0000256" key="9">
    <source>
        <dbReference type="ARBA" id="ARBA00023002"/>
    </source>
</evidence>
<dbReference type="PhylomeDB" id="B0XCA0"/>
<evidence type="ECO:0000313" key="15">
    <source>
        <dbReference type="EMBL" id="EDS44706.1"/>
    </source>
</evidence>
<keyword evidence="8" id="KW-0492">Microsome</keyword>
<protein>
    <submittedName>
        <fullName evidence="15">Cytochrome P450 71B11</fullName>
    </submittedName>
</protein>
<dbReference type="CDD" id="cd11056">
    <property type="entry name" value="CYP6-like"/>
    <property type="match status" value="1"/>
</dbReference>
<dbReference type="InterPro" id="IPR001128">
    <property type="entry name" value="Cyt_P450"/>
</dbReference>
<feature type="binding site" description="axial binding residue" evidence="13">
    <location>
        <position position="441"/>
    </location>
    <ligand>
        <name>heme</name>
        <dbReference type="ChEBI" id="CHEBI:30413"/>
    </ligand>
    <ligandPart>
        <name>Fe</name>
        <dbReference type="ChEBI" id="CHEBI:18248"/>
    </ligandPart>
</feature>
<proteinExistence type="inferred from homology"/>
<organism>
    <name type="scientific">Culex quinquefasciatus</name>
    <name type="common">Southern house mosquito</name>
    <name type="synonym">Culex pungens</name>
    <dbReference type="NCBI Taxonomy" id="7176"/>
    <lineage>
        <taxon>Eukaryota</taxon>
        <taxon>Metazoa</taxon>
        <taxon>Ecdysozoa</taxon>
        <taxon>Arthropoda</taxon>
        <taxon>Hexapoda</taxon>
        <taxon>Insecta</taxon>
        <taxon>Pterygota</taxon>
        <taxon>Neoptera</taxon>
        <taxon>Endopterygota</taxon>
        <taxon>Diptera</taxon>
        <taxon>Nematocera</taxon>
        <taxon>Culicoidea</taxon>
        <taxon>Culicidae</taxon>
        <taxon>Culicinae</taxon>
        <taxon>Culicini</taxon>
        <taxon>Culex</taxon>
        <taxon>Culex</taxon>
    </lineage>
</organism>
<keyword evidence="7" id="KW-0256">Endoplasmic reticulum</keyword>
<evidence type="ECO:0000256" key="1">
    <source>
        <dbReference type="ARBA" id="ARBA00001971"/>
    </source>
</evidence>
<dbReference type="InterPro" id="IPR017972">
    <property type="entry name" value="Cyt_P450_CS"/>
</dbReference>
<evidence type="ECO:0000256" key="10">
    <source>
        <dbReference type="ARBA" id="ARBA00023004"/>
    </source>
</evidence>
<evidence type="ECO:0000256" key="12">
    <source>
        <dbReference type="ARBA" id="ARBA00023136"/>
    </source>
</evidence>
<evidence type="ECO:0000256" key="2">
    <source>
        <dbReference type="ARBA" id="ARBA00004174"/>
    </source>
</evidence>
<dbReference type="PROSITE" id="PS00086">
    <property type="entry name" value="CYTOCHROME_P450"/>
    <property type="match status" value="1"/>
</dbReference>
<dbReference type="VEuPathDB" id="VectorBase:CPIJ016847"/>
<dbReference type="PRINTS" id="PR00463">
    <property type="entry name" value="EP450I"/>
</dbReference>
<dbReference type="GO" id="GO:0020037">
    <property type="term" value="F:heme binding"/>
    <property type="evidence" value="ECO:0007669"/>
    <property type="project" value="InterPro"/>
</dbReference>
<dbReference type="InterPro" id="IPR036396">
    <property type="entry name" value="Cyt_P450_sf"/>
</dbReference>
<comment type="subcellular location">
    <subcellularLocation>
        <location evidence="3">Endoplasmic reticulum membrane</location>
        <topology evidence="3">Peripheral membrane protein</topology>
    </subcellularLocation>
    <subcellularLocation>
        <location evidence="2">Microsome membrane</location>
        <topology evidence="2">Peripheral membrane protein</topology>
    </subcellularLocation>
</comment>
<gene>
    <name evidence="15" type="ORF">CpipJ_CPIJ016847</name>
</gene>
<dbReference type="InParanoid" id="B0XCA0"/>